<dbReference type="PANTHER" id="PTHR33677:SF3">
    <property type="entry name" value="COPPER-SENSING TRANSCRIPTIONAL REPRESSOR RICR"/>
    <property type="match status" value="1"/>
</dbReference>
<dbReference type="Pfam" id="PF02583">
    <property type="entry name" value="Trns_repr_metal"/>
    <property type="match status" value="1"/>
</dbReference>
<sequence length="108" mass="11754">MEHTEMVDASSPPAPNNGHDHGHASHGDVVKRLNRAKGHLASIVTMIEEGRPCVDLAQQLHAVENALRNAKQILIHDHIDHCLSGAIEGNGRATRQALAEFKTLAKYL</sequence>
<evidence type="ECO:0000256" key="1">
    <source>
        <dbReference type="ARBA" id="ARBA00005260"/>
    </source>
</evidence>
<keyword evidence="4" id="KW-1185">Reference proteome</keyword>
<evidence type="ECO:0000256" key="2">
    <source>
        <dbReference type="SAM" id="MobiDB-lite"/>
    </source>
</evidence>
<dbReference type="GO" id="GO:0046872">
    <property type="term" value="F:metal ion binding"/>
    <property type="evidence" value="ECO:0007669"/>
    <property type="project" value="InterPro"/>
</dbReference>
<accession>C5B6P8</accession>
<evidence type="ECO:0000313" key="3">
    <source>
        <dbReference type="EMBL" id="ACS44130.1"/>
    </source>
</evidence>
<evidence type="ECO:0000313" key="4">
    <source>
        <dbReference type="Proteomes" id="UP000009081"/>
    </source>
</evidence>
<dbReference type="GO" id="GO:0003677">
    <property type="term" value="F:DNA binding"/>
    <property type="evidence" value="ECO:0007669"/>
    <property type="project" value="InterPro"/>
</dbReference>
<dbReference type="Gene3D" id="1.20.58.1000">
    <property type="entry name" value="Metal-sensitive repressor, helix protomer"/>
    <property type="match status" value="1"/>
</dbReference>
<dbReference type="InterPro" id="IPR003735">
    <property type="entry name" value="Metal_Tscrpt_repr"/>
</dbReference>
<gene>
    <name evidence="3" type="ordered locus">MexAM1_p1METAp0024</name>
</gene>
<dbReference type="HOGENOM" id="CLU_130332_1_3_5"/>
<name>C5B6P8_METEA</name>
<evidence type="ECO:0008006" key="5">
    <source>
        <dbReference type="Google" id="ProtNLM"/>
    </source>
</evidence>
<feature type="compositionally biased region" description="Basic and acidic residues" evidence="2">
    <location>
        <begin position="18"/>
        <end position="31"/>
    </location>
</feature>
<dbReference type="GO" id="GO:0045892">
    <property type="term" value="P:negative regulation of DNA-templated transcription"/>
    <property type="evidence" value="ECO:0007669"/>
    <property type="project" value="UniProtKB-ARBA"/>
</dbReference>
<dbReference type="RefSeq" id="WP_012751928.1">
    <property type="nucleotide sequence ID" value="NC_012807.1"/>
</dbReference>
<dbReference type="InterPro" id="IPR038390">
    <property type="entry name" value="Metal_Tscrpt_repr_sf"/>
</dbReference>
<comment type="similarity">
    <text evidence="1">Belongs to the FrmR/RcnR family.</text>
</comment>
<geneLocation type="plasmid" evidence="3 4">
    <name>p1META1</name>
</geneLocation>
<dbReference type="Proteomes" id="UP000009081">
    <property type="component" value="Plasmid p1META1"/>
</dbReference>
<dbReference type="PANTHER" id="PTHR33677">
    <property type="entry name" value="TRANSCRIPTIONAL REPRESSOR FRMR-RELATED"/>
    <property type="match status" value="1"/>
</dbReference>
<proteinExistence type="inferred from homology"/>
<dbReference type="KEGG" id="mea:Mex_p10024"/>
<keyword evidence="3" id="KW-0614">Plasmid</keyword>
<protein>
    <recommendedName>
        <fullName evidence="5">Metal resistance protein</fullName>
    </recommendedName>
</protein>
<organism evidence="3 4">
    <name type="scientific">Methylorubrum extorquens (strain ATCC 14718 / DSM 1338 / JCM 2805 / NCIMB 9133 / AM1)</name>
    <name type="common">Methylobacterium extorquens</name>
    <dbReference type="NCBI Taxonomy" id="272630"/>
    <lineage>
        <taxon>Bacteria</taxon>
        <taxon>Pseudomonadati</taxon>
        <taxon>Pseudomonadota</taxon>
        <taxon>Alphaproteobacteria</taxon>
        <taxon>Hyphomicrobiales</taxon>
        <taxon>Methylobacteriaceae</taxon>
        <taxon>Methylorubrum</taxon>
    </lineage>
</organism>
<feature type="region of interest" description="Disordered" evidence="2">
    <location>
        <begin position="1"/>
        <end position="31"/>
    </location>
</feature>
<reference evidence="3 4" key="1">
    <citation type="journal article" date="2009" name="PLoS ONE">
        <title>Methylobacterium genome sequences: a reference blueprint to investigate microbial metabolism of C1 compounds from natural and industrial sources.</title>
        <authorList>
            <person name="Vuilleumier S."/>
            <person name="Chistoserdova L."/>
            <person name="Lee M.-C."/>
            <person name="Bringel F."/>
            <person name="Lajus A."/>
            <person name="Zhou Y."/>
            <person name="Gourion B."/>
            <person name="Barbe V."/>
            <person name="Chang J."/>
            <person name="Cruveiller S."/>
            <person name="Dossat C."/>
            <person name="Gillett W."/>
            <person name="Gruffaz C."/>
            <person name="Haugen E."/>
            <person name="Hourcade E."/>
            <person name="Levy R."/>
            <person name="Mangenot S."/>
            <person name="Muller E."/>
            <person name="Nadalig T."/>
            <person name="Pagni M."/>
            <person name="Penny C."/>
            <person name="Peyraud R."/>
            <person name="Robinson D.G."/>
            <person name="Roche D."/>
            <person name="Rouy Z."/>
            <person name="Saenampechek C."/>
            <person name="Salvignol G."/>
            <person name="Vallenet D."/>
            <person name="Wu Z."/>
            <person name="Marx C.J."/>
            <person name="Vorholt J.A."/>
            <person name="Olson M.V."/>
            <person name="Kaul R."/>
            <person name="Weissenbach J."/>
            <person name="Medigue C."/>
            <person name="Lidstrom M.E."/>
        </authorList>
    </citation>
    <scope>NUCLEOTIDE SEQUENCE [LARGE SCALE GENOMIC DNA]</scope>
    <source>
        <strain evidence="4">ATCC 14718 / DSM 1338 / JCM 2805 / NCIMB 9133 / AM1</strain>
    </source>
</reference>
<dbReference type="EMBL" id="CP001512">
    <property type="protein sequence ID" value="ACS44130.1"/>
    <property type="molecule type" value="Genomic_DNA"/>
</dbReference>
<dbReference type="AlphaFoldDB" id="C5B6P8"/>
<dbReference type="CDD" id="cd10154">
    <property type="entry name" value="NreA-like_DUF156"/>
    <property type="match status" value="1"/>
</dbReference>